<comment type="caution">
    <text evidence="1">The sequence shown here is derived from an EMBL/GenBank/DDBJ whole genome shotgun (WGS) entry which is preliminary data.</text>
</comment>
<proteinExistence type="predicted"/>
<accession>A0A7C9MY67</accession>
<dbReference type="EMBL" id="WEZT01000002">
    <property type="protein sequence ID" value="MYV04429.1"/>
    <property type="molecule type" value="Genomic_DNA"/>
</dbReference>
<gene>
    <name evidence="1" type="ORF">GB992_00695</name>
</gene>
<protein>
    <submittedName>
        <fullName evidence="1">AAA family ATPase</fullName>
    </submittedName>
</protein>
<dbReference type="Pfam" id="PF13479">
    <property type="entry name" value="AAA_24"/>
    <property type="match status" value="1"/>
</dbReference>
<evidence type="ECO:0000313" key="1">
    <source>
        <dbReference type="EMBL" id="MYV04429.1"/>
    </source>
</evidence>
<organism evidence="1 2">
    <name type="scientific">Furfurilactobacillus rossiae</name>
    <dbReference type="NCBI Taxonomy" id="231049"/>
    <lineage>
        <taxon>Bacteria</taxon>
        <taxon>Bacillati</taxon>
        <taxon>Bacillota</taxon>
        <taxon>Bacilli</taxon>
        <taxon>Lactobacillales</taxon>
        <taxon>Lactobacillaceae</taxon>
        <taxon>Furfurilactobacillus</taxon>
    </lineage>
</organism>
<dbReference type="NCBIfam" id="TIGR01618">
    <property type="entry name" value="phage_P_loop"/>
    <property type="match status" value="1"/>
</dbReference>
<name>A0A7C9MY67_9LACO</name>
<dbReference type="AlphaFoldDB" id="A0A7C9MY67"/>
<evidence type="ECO:0000313" key="2">
    <source>
        <dbReference type="Proteomes" id="UP000480570"/>
    </source>
</evidence>
<dbReference type="Proteomes" id="UP000480570">
    <property type="component" value="Unassembled WGS sequence"/>
</dbReference>
<dbReference type="InterPro" id="IPR006505">
    <property type="entry name" value="Phage_nucleotide-bp"/>
</dbReference>
<reference evidence="1 2" key="1">
    <citation type="journal article" date="2019" name="Appl. Environ. Microbiol.">
        <title>Genetic determinants of hydroxycinnamic acid metabolism in heterofermentative lactobacilli.</title>
        <authorList>
            <person name="Gaur G."/>
            <person name="Oh J.H."/>
            <person name="Filannino P."/>
            <person name="Gobbetti M."/>
            <person name="van Pijkeren J.P."/>
            <person name="Ganzle M.G."/>
        </authorList>
    </citation>
    <scope>NUCLEOTIDE SEQUENCE [LARGE SCALE GENOMIC DNA]</scope>
    <source>
        <strain evidence="1 2">FUA3583</strain>
    </source>
</reference>
<sequence length="249" mass="28225">MITQSTSNILKDSNWKMILYAKAGQGKTTSIQYLPGKTLLLDLDNSSKVLSGIPNIELYKFDNGTKEGRPFDREHPIEDMNTFLSDPDLKEISKKFNNVVIDNVSSLEKDWFVEMGRKSHNGISNEIQDYSQWTNYFARIVTTLYMIPNVNILITAWEQKIDNELESGQTFSQYAPDVRLKSLNGFLGLADVVARLIVNPKTGNRGAMLEGNNTVYAKNRLDKRSIAPIEEVFEFGKHKPVAKKKEGNE</sequence>